<evidence type="ECO:0000313" key="2">
    <source>
        <dbReference type="EMBL" id="QCD64869.1"/>
    </source>
</evidence>
<accession>A0A4D6KD44</accession>
<gene>
    <name evidence="2" type="ORF">E5139_04165</name>
</gene>
<name>A0A4D6KD44_9EURY</name>
<evidence type="ECO:0000313" key="3">
    <source>
        <dbReference type="Proteomes" id="UP000297053"/>
    </source>
</evidence>
<protein>
    <recommendedName>
        <fullName evidence="4">FG-GAP repeat protein</fullName>
    </recommendedName>
</protein>
<organism evidence="2 3">
    <name type="scientific">Halomicrobium mukohataei</name>
    <dbReference type="NCBI Taxonomy" id="57705"/>
    <lineage>
        <taxon>Archaea</taxon>
        <taxon>Methanobacteriati</taxon>
        <taxon>Methanobacteriota</taxon>
        <taxon>Stenosarchaea group</taxon>
        <taxon>Halobacteria</taxon>
        <taxon>Halobacteriales</taxon>
        <taxon>Haloarculaceae</taxon>
        <taxon>Halomicrobium</taxon>
    </lineage>
</organism>
<dbReference type="Proteomes" id="UP000297053">
    <property type="component" value="Chromosome"/>
</dbReference>
<dbReference type="AlphaFoldDB" id="A0A4D6KD44"/>
<feature type="region of interest" description="Disordered" evidence="1">
    <location>
        <begin position="68"/>
        <end position="89"/>
    </location>
</feature>
<evidence type="ECO:0000256" key="1">
    <source>
        <dbReference type="SAM" id="MobiDB-lite"/>
    </source>
</evidence>
<reference evidence="2 3" key="2">
    <citation type="submission" date="2019-04" db="EMBL/GenBank/DDBJ databases">
        <authorList>
            <person name="Yang S."/>
            <person name="Wei W."/>
        </authorList>
    </citation>
    <scope>NUCLEOTIDE SEQUENCE [LARGE SCALE GENOMIC DNA]</scope>
    <source>
        <strain evidence="3">ZP60</strain>
    </source>
</reference>
<dbReference type="RefSeq" id="WP_012807704.1">
    <property type="nucleotide sequence ID" value="NZ_CP039375.1"/>
</dbReference>
<reference evidence="2 3" key="1">
    <citation type="submission" date="2019-04" db="EMBL/GenBank/DDBJ databases">
        <title>Complete genome sequence of Arthrobacter sp. ZXY-2 associated with effective atrazine degradation and salt adaptation.</title>
        <authorList>
            <person name="Zhao X."/>
        </authorList>
    </citation>
    <scope>NUCLEOTIDE SEQUENCE [LARGE SCALE GENOMIC DNA]</scope>
    <source>
        <strain evidence="3">ZP60</strain>
    </source>
</reference>
<dbReference type="KEGG" id="halz:E5139_04165"/>
<sequence length="89" mass="9031">MVLVDGSNEILINRKASGGGTERLTGVSAMKAPLTTADVDGDCATEIVYVGTTNGKLRFVDDPLGTPSVEVLSDESANGVDGSDETGAT</sequence>
<proteinExistence type="predicted"/>
<dbReference type="EMBL" id="CP039375">
    <property type="protein sequence ID" value="QCD64869.1"/>
    <property type="molecule type" value="Genomic_DNA"/>
</dbReference>
<dbReference type="GeneID" id="42178103"/>
<evidence type="ECO:0008006" key="4">
    <source>
        <dbReference type="Google" id="ProtNLM"/>
    </source>
</evidence>